<proteinExistence type="predicted"/>
<organism evidence="1 2">
    <name type="scientific">Legionella sainthelensi</name>
    <dbReference type="NCBI Taxonomy" id="28087"/>
    <lineage>
        <taxon>Bacteria</taxon>
        <taxon>Pseudomonadati</taxon>
        <taxon>Pseudomonadota</taxon>
        <taxon>Gammaproteobacteria</taxon>
        <taxon>Legionellales</taxon>
        <taxon>Legionellaceae</taxon>
        <taxon>Legionella</taxon>
    </lineage>
</organism>
<keyword evidence="2" id="KW-1185">Reference proteome</keyword>
<dbReference type="KEGG" id="lsh:CAB17_12985"/>
<evidence type="ECO:0000313" key="1">
    <source>
        <dbReference type="EMBL" id="AUH72850.1"/>
    </source>
</evidence>
<accession>A0A2H5FMX1</accession>
<dbReference type="EMBL" id="CP025491">
    <property type="protein sequence ID" value="AUH72850.1"/>
    <property type="molecule type" value="Genomic_DNA"/>
</dbReference>
<dbReference type="AlphaFoldDB" id="A0A2H5FMX1"/>
<gene>
    <name evidence="1" type="ORF">CAB17_12985</name>
</gene>
<name>A0A2H5FMX1_9GAMM</name>
<reference evidence="1 2" key="1">
    <citation type="submission" date="2017-12" db="EMBL/GenBank/DDBJ databases">
        <title>Legionella sainthelensi LA01-117, whole genome sequence of a clinical isolate from New Zealand.</title>
        <authorList>
            <person name="Cree S.L."/>
            <person name="Slow S."/>
            <person name="Kennedy M.A."/>
            <person name="Murdoch D.R."/>
            <person name="Biggs P.J."/>
            <person name="Anderson T."/>
        </authorList>
    </citation>
    <scope>NUCLEOTIDE SEQUENCE [LARGE SCALE GENOMIC DNA]</scope>
    <source>
        <strain evidence="1 2">LA01-117</strain>
    </source>
</reference>
<evidence type="ECO:0000313" key="2">
    <source>
        <dbReference type="Proteomes" id="UP000234343"/>
    </source>
</evidence>
<dbReference type="Proteomes" id="UP000234343">
    <property type="component" value="Chromosome"/>
</dbReference>
<dbReference type="GeneID" id="40926050"/>
<sequence>MIIEKDKQILDAIVKSNSIDFIGRGTLTLDPKDVINSDKYKDLIEKTSKALNIKNEKAKK</sequence>
<dbReference type="RefSeq" id="WP_012979146.1">
    <property type="nucleotide sequence ID" value="NZ_CP025491.2"/>
</dbReference>
<protein>
    <submittedName>
        <fullName evidence="1">Uncharacterized protein</fullName>
    </submittedName>
</protein>